<dbReference type="RefSeq" id="WP_353650851.1">
    <property type="nucleotide sequence ID" value="NZ_CP159218.1"/>
</dbReference>
<dbReference type="SFLD" id="SFLDS00003">
    <property type="entry name" value="Haloacid_Dehalogenase"/>
    <property type="match status" value="1"/>
</dbReference>
<accession>A0AAU8DVF8</accession>
<dbReference type="InterPro" id="IPR006439">
    <property type="entry name" value="HAD-SF_hydro_IA"/>
</dbReference>
<sequence>MIRAVVLDLDGVIRRFDTEIGGEIERRHTLDLGLLGREAFAEPDLAEATTGRITRAEWIRRIGRRIGNPAAADDWGSQQARVDWELLDLVGDLRAAGLLCAVLTNGTDTIPQELASLGVSERVDRVFNSASIGFIKPDQRVFEHVIADLGLPPSEVFFTDDSPRNLVAAQSLGMHTHHYRDLPGLRRALLAAGVTRGVL</sequence>
<dbReference type="CDD" id="cd02603">
    <property type="entry name" value="HAD_sEH-N_like"/>
    <property type="match status" value="1"/>
</dbReference>
<organism evidence="1">
    <name type="scientific">Nakamurella sp. A5-74</name>
    <dbReference type="NCBI Taxonomy" id="3158264"/>
    <lineage>
        <taxon>Bacteria</taxon>
        <taxon>Bacillati</taxon>
        <taxon>Actinomycetota</taxon>
        <taxon>Actinomycetes</taxon>
        <taxon>Nakamurellales</taxon>
        <taxon>Nakamurellaceae</taxon>
        <taxon>Nakamurella</taxon>
    </lineage>
</organism>
<dbReference type="InterPro" id="IPR023214">
    <property type="entry name" value="HAD_sf"/>
</dbReference>
<evidence type="ECO:0000313" key="1">
    <source>
        <dbReference type="EMBL" id="XCG65243.1"/>
    </source>
</evidence>
<dbReference type="PANTHER" id="PTHR43611">
    <property type="entry name" value="ALPHA-D-GLUCOSE 1-PHOSPHATE PHOSPHATASE"/>
    <property type="match status" value="1"/>
</dbReference>
<reference evidence="1" key="1">
    <citation type="submission" date="2024-05" db="EMBL/GenBank/DDBJ databases">
        <authorList>
            <person name="Cai S.Y."/>
            <person name="Jin L.M."/>
            <person name="Li H.R."/>
        </authorList>
    </citation>
    <scope>NUCLEOTIDE SEQUENCE</scope>
    <source>
        <strain evidence="1">A5-74</strain>
    </source>
</reference>
<dbReference type="Pfam" id="PF00702">
    <property type="entry name" value="Hydrolase"/>
    <property type="match status" value="1"/>
</dbReference>
<dbReference type="SFLD" id="SFLDG01129">
    <property type="entry name" value="C1.5:_HAD__Beta-PGM__Phosphata"/>
    <property type="match status" value="1"/>
</dbReference>
<dbReference type="InterPro" id="IPR036412">
    <property type="entry name" value="HAD-like_sf"/>
</dbReference>
<dbReference type="PRINTS" id="PR00413">
    <property type="entry name" value="HADHALOGNASE"/>
</dbReference>
<protein>
    <submittedName>
        <fullName evidence="1">HAD family phosphatase</fullName>
    </submittedName>
</protein>
<dbReference type="AlphaFoldDB" id="A0AAU8DVF8"/>
<dbReference type="PANTHER" id="PTHR43611:SF3">
    <property type="entry name" value="FLAVIN MONONUCLEOTIDE HYDROLASE 1, CHLOROPLATIC"/>
    <property type="match status" value="1"/>
</dbReference>
<proteinExistence type="predicted"/>
<name>A0AAU8DVF8_9ACTN</name>
<dbReference type="SUPFAM" id="SSF56784">
    <property type="entry name" value="HAD-like"/>
    <property type="match status" value="1"/>
</dbReference>
<dbReference type="Gene3D" id="3.40.50.1000">
    <property type="entry name" value="HAD superfamily/HAD-like"/>
    <property type="match status" value="1"/>
</dbReference>
<dbReference type="NCBIfam" id="TIGR01509">
    <property type="entry name" value="HAD-SF-IA-v3"/>
    <property type="match status" value="1"/>
</dbReference>
<gene>
    <name evidence="1" type="ORF">ABLG96_08125</name>
</gene>
<dbReference type="EMBL" id="CP159218">
    <property type="protein sequence ID" value="XCG65243.1"/>
    <property type="molecule type" value="Genomic_DNA"/>
</dbReference>